<evidence type="ECO:0000256" key="8">
    <source>
        <dbReference type="SAM" id="Coils"/>
    </source>
</evidence>
<organism evidence="11 12">
    <name type="scientific">Tripterygium wilfordii</name>
    <name type="common">Thunder God vine</name>
    <dbReference type="NCBI Taxonomy" id="458696"/>
    <lineage>
        <taxon>Eukaryota</taxon>
        <taxon>Viridiplantae</taxon>
        <taxon>Streptophyta</taxon>
        <taxon>Embryophyta</taxon>
        <taxon>Tracheophyta</taxon>
        <taxon>Spermatophyta</taxon>
        <taxon>Magnoliopsida</taxon>
        <taxon>eudicotyledons</taxon>
        <taxon>Gunneridae</taxon>
        <taxon>Pentapetalae</taxon>
        <taxon>rosids</taxon>
        <taxon>fabids</taxon>
        <taxon>Celastrales</taxon>
        <taxon>Celastraceae</taxon>
        <taxon>Tripterygium</taxon>
    </lineage>
</organism>
<dbReference type="FunCoup" id="A0A7J7CXY2">
    <property type="interactions" value="139"/>
</dbReference>
<dbReference type="Gene3D" id="3.10.110.10">
    <property type="entry name" value="Ubiquitin Conjugating Enzyme"/>
    <property type="match status" value="1"/>
</dbReference>
<dbReference type="PROSITE" id="PS51322">
    <property type="entry name" value="UEV"/>
    <property type="match status" value="1"/>
</dbReference>
<dbReference type="InterPro" id="IPR017916">
    <property type="entry name" value="SB_dom"/>
</dbReference>
<evidence type="ECO:0000256" key="5">
    <source>
        <dbReference type="ARBA" id="ARBA00022927"/>
    </source>
</evidence>
<keyword evidence="4" id="KW-0967">Endosome</keyword>
<keyword evidence="12" id="KW-1185">Reference proteome</keyword>
<dbReference type="GO" id="GO:0043130">
    <property type="term" value="F:ubiquitin binding"/>
    <property type="evidence" value="ECO:0007669"/>
    <property type="project" value="TreeGrafter"/>
</dbReference>
<dbReference type="EMBL" id="JAAARO010000012">
    <property type="protein sequence ID" value="KAF5738878.1"/>
    <property type="molecule type" value="Genomic_DNA"/>
</dbReference>
<dbReference type="CDD" id="cd11685">
    <property type="entry name" value="UEV_TSG101-like"/>
    <property type="match status" value="1"/>
</dbReference>
<evidence type="ECO:0000256" key="3">
    <source>
        <dbReference type="ARBA" id="ARBA00022448"/>
    </source>
</evidence>
<dbReference type="SUPFAM" id="SSF140111">
    <property type="entry name" value="Endosomal sorting complex assembly domain"/>
    <property type="match status" value="1"/>
</dbReference>
<evidence type="ECO:0000256" key="7">
    <source>
        <dbReference type="PROSITE-ProRule" id="PRU00644"/>
    </source>
</evidence>
<dbReference type="SUPFAM" id="SSF54495">
    <property type="entry name" value="UBC-like"/>
    <property type="match status" value="1"/>
</dbReference>
<proteinExistence type="inferred from homology"/>
<evidence type="ECO:0000313" key="11">
    <source>
        <dbReference type="EMBL" id="KAF5738878.1"/>
    </source>
</evidence>
<dbReference type="InterPro" id="IPR008883">
    <property type="entry name" value="UEV_N"/>
</dbReference>
<name>A0A7J7CXY2_TRIWF</name>
<dbReference type="OrthoDB" id="306304at2759"/>
<gene>
    <name evidence="11" type="ORF">HS088_TW12G00073</name>
</gene>
<evidence type="ECO:0000256" key="2">
    <source>
        <dbReference type="ARBA" id="ARBA00009594"/>
    </source>
</evidence>
<dbReference type="GO" id="GO:0015031">
    <property type="term" value="P:protein transport"/>
    <property type="evidence" value="ECO:0007669"/>
    <property type="project" value="UniProtKB-UniRule"/>
</dbReference>
<evidence type="ECO:0000259" key="10">
    <source>
        <dbReference type="PROSITE" id="PS51322"/>
    </source>
</evidence>
<evidence type="ECO:0000256" key="1">
    <source>
        <dbReference type="ARBA" id="ARBA00004177"/>
    </source>
</evidence>
<dbReference type="Gene3D" id="6.10.140.820">
    <property type="match status" value="1"/>
</dbReference>
<dbReference type="InParanoid" id="A0A7J7CXY2"/>
<dbReference type="PANTHER" id="PTHR23306">
    <property type="entry name" value="TUMOR SUSCEPTIBILITY GENE 101 PROTEIN-RELATED"/>
    <property type="match status" value="1"/>
</dbReference>
<protein>
    <submittedName>
        <fullName evidence="11">Protein ELC</fullName>
    </submittedName>
</protein>
<dbReference type="PANTHER" id="PTHR23306:SF21">
    <property type="entry name" value="UBIQUITIN-CONJUGATING ENZYME_RWD-LIKE PROTEIN"/>
    <property type="match status" value="1"/>
</dbReference>
<evidence type="ECO:0000259" key="9">
    <source>
        <dbReference type="PROSITE" id="PS51312"/>
    </source>
</evidence>
<dbReference type="InterPro" id="IPR052070">
    <property type="entry name" value="ESCRT-I_UEV_domain"/>
</dbReference>
<dbReference type="InterPro" id="IPR016135">
    <property type="entry name" value="UBQ-conjugating_enzyme/RWD"/>
</dbReference>
<comment type="similarity">
    <text evidence="2">Belongs to the ubiquitin-conjugating enzyme family. UEV subfamily.</text>
</comment>
<evidence type="ECO:0000313" key="12">
    <source>
        <dbReference type="Proteomes" id="UP000593562"/>
    </source>
</evidence>
<comment type="caution">
    <text evidence="11">The sequence shown here is derived from an EMBL/GenBank/DDBJ whole genome shotgun (WGS) entry which is preliminary data.</text>
</comment>
<sequence length="326" mass="36655">MASNFSTQFVDSALHGNTSFELSYTDPNQKWIIRNHILSLIQNYPSLSPSMDSFIHNNGSTVNLLKAEGKLSVSPPIPLTIWVHVSYPAMAPMVFVMGSFDSPIHRDHPFVDSSSGATFVPYLQTWQYPRSNLVELVKNLVNLFSIDHPLVYSPTNSTFSHPSMVSKREALDRLAGMVHYDLVFMEAKTEEEIEELSNLQGEMAKRVETTNSLIDQIETERSILKRRVEDLVMESDVVMNWLRVHDGITGDETEDAFEGVDEESKMKIDCLAASMAIDDLIYSLEKAIEGGVLSFEAYIKQVRVLAREQFFCTAMLVKLGASPVVH</sequence>
<feature type="domain" description="UEV" evidence="10">
    <location>
        <begin position="14"/>
        <end position="154"/>
    </location>
</feature>
<dbReference type="GO" id="GO:0008333">
    <property type="term" value="P:endosome to lysosome transport"/>
    <property type="evidence" value="ECO:0007669"/>
    <property type="project" value="TreeGrafter"/>
</dbReference>
<feature type="domain" description="SB" evidence="9">
    <location>
        <begin position="261"/>
        <end position="326"/>
    </location>
</feature>
<dbReference type="Proteomes" id="UP000593562">
    <property type="component" value="Unassembled WGS sequence"/>
</dbReference>
<dbReference type="GO" id="GO:0000813">
    <property type="term" value="C:ESCRT I complex"/>
    <property type="evidence" value="ECO:0007669"/>
    <property type="project" value="TreeGrafter"/>
</dbReference>
<comment type="subcellular location">
    <subcellularLocation>
        <location evidence="1">Endosome</location>
    </subcellularLocation>
</comment>
<evidence type="ECO:0000256" key="6">
    <source>
        <dbReference type="ARBA" id="ARBA00023054"/>
    </source>
</evidence>
<keyword evidence="5 7" id="KW-0653">Protein transport</keyword>
<dbReference type="Pfam" id="PF05743">
    <property type="entry name" value="UEV"/>
    <property type="match status" value="1"/>
</dbReference>
<feature type="coiled-coil region" evidence="8">
    <location>
        <begin position="182"/>
        <end position="234"/>
    </location>
</feature>
<keyword evidence="3 7" id="KW-0813">Transport</keyword>
<accession>A0A7J7CXY2</accession>
<keyword evidence="6 8" id="KW-0175">Coiled coil</keyword>
<dbReference type="PROSITE" id="PS51312">
    <property type="entry name" value="SB"/>
    <property type="match status" value="1"/>
</dbReference>
<evidence type="ECO:0000256" key="4">
    <source>
        <dbReference type="ARBA" id="ARBA00022753"/>
    </source>
</evidence>
<dbReference type="InterPro" id="IPR037202">
    <property type="entry name" value="ESCRT_assembly_dom"/>
</dbReference>
<dbReference type="Pfam" id="PF09454">
    <property type="entry name" value="Vps23_core"/>
    <property type="match status" value="1"/>
</dbReference>
<dbReference type="AlphaFoldDB" id="A0A7J7CXY2"/>
<reference evidence="11 12" key="1">
    <citation type="journal article" date="2020" name="Nat. Commun.">
        <title>Genome of Tripterygium wilfordii and identification of cytochrome P450 involved in triptolide biosynthesis.</title>
        <authorList>
            <person name="Tu L."/>
            <person name="Su P."/>
            <person name="Zhang Z."/>
            <person name="Gao L."/>
            <person name="Wang J."/>
            <person name="Hu T."/>
            <person name="Zhou J."/>
            <person name="Zhang Y."/>
            <person name="Zhao Y."/>
            <person name="Liu Y."/>
            <person name="Song Y."/>
            <person name="Tong Y."/>
            <person name="Lu Y."/>
            <person name="Yang J."/>
            <person name="Xu C."/>
            <person name="Jia M."/>
            <person name="Peters R.J."/>
            <person name="Huang L."/>
            <person name="Gao W."/>
        </authorList>
    </citation>
    <scope>NUCLEOTIDE SEQUENCE [LARGE SCALE GENOMIC DNA]</scope>
    <source>
        <strain evidence="12">cv. XIE 37</strain>
        <tissue evidence="11">Leaf</tissue>
    </source>
</reference>